<evidence type="ECO:0000313" key="2">
    <source>
        <dbReference type="EMBL" id="OUR98745.1"/>
    </source>
</evidence>
<evidence type="ECO:0000313" key="3">
    <source>
        <dbReference type="Proteomes" id="UP000196531"/>
    </source>
</evidence>
<keyword evidence="1" id="KW-0472">Membrane</keyword>
<keyword evidence="1" id="KW-0812">Transmembrane</keyword>
<feature type="transmembrane region" description="Helical" evidence="1">
    <location>
        <begin position="20"/>
        <end position="42"/>
    </location>
</feature>
<proteinExistence type="predicted"/>
<accession>A0A1Y5FHD6</accession>
<dbReference type="AlphaFoldDB" id="A0A1Y5FHD6"/>
<evidence type="ECO:0008006" key="4">
    <source>
        <dbReference type="Google" id="ProtNLM"/>
    </source>
</evidence>
<comment type="caution">
    <text evidence="2">The sequence shown here is derived from an EMBL/GenBank/DDBJ whole genome shotgun (WGS) entry which is preliminary data.</text>
</comment>
<name>A0A1Y5FHD6_9BACT</name>
<feature type="transmembrane region" description="Helical" evidence="1">
    <location>
        <begin position="48"/>
        <end position="71"/>
    </location>
</feature>
<evidence type="ECO:0000256" key="1">
    <source>
        <dbReference type="SAM" id="Phobius"/>
    </source>
</evidence>
<dbReference type="Proteomes" id="UP000196531">
    <property type="component" value="Unassembled WGS sequence"/>
</dbReference>
<dbReference type="EMBL" id="MAAO01000004">
    <property type="protein sequence ID" value="OUR98745.1"/>
    <property type="molecule type" value="Genomic_DNA"/>
</dbReference>
<sequence>MPKSKIMLAGVEMKSPLGKLFAIVLGVLIAAVVVGGVIFFLLPLIGVVLGFILLAVVAVVLTVGALAKFSLKNIKNKEFKIDFGDDKNYQISLGRELQLSATGLTDLEILLEKGVVRVSESPNGEVICRSENGVVGHIREEGELFLKGMTKEEDTLEIQIPKNLSILIKIGKGELDLREVPVALNVQMGFGKIVAYSQVSDLSVQGGSAKVHAHNLVGNANVELGMGEVHLEVTPTGAAQGINIKSAKCDAKIIVPEGIPVNATAVGLKVSVDSDIPLMEDAPLEVSLQAALGKVEIKEKSNLIYLS</sequence>
<gene>
    <name evidence="2" type="ORF">A9Q84_04855</name>
</gene>
<organism evidence="2 3">
    <name type="scientific">Halobacteriovorax marinus</name>
    <dbReference type="NCBI Taxonomy" id="97084"/>
    <lineage>
        <taxon>Bacteria</taxon>
        <taxon>Pseudomonadati</taxon>
        <taxon>Bdellovibrionota</taxon>
        <taxon>Bacteriovoracia</taxon>
        <taxon>Bacteriovoracales</taxon>
        <taxon>Halobacteriovoraceae</taxon>
        <taxon>Halobacteriovorax</taxon>
    </lineage>
</organism>
<protein>
    <recommendedName>
        <fullName evidence="4">Adhesin domain-containing protein</fullName>
    </recommendedName>
</protein>
<reference evidence="3" key="1">
    <citation type="journal article" date="2017" name="Proc. Natl. Acad. Sci. U.S.A.">
        <title>Simulation of Deepwater Horizon oil plume reveals substrate specialization within a complex community of hydrocarbon-degraders.</title>
        <authorList>
            <person name="Hu P."/>
            <person name="Dubinsky E.A."/>
            <person name="Probst A.J."/>
            <person name="Wang J."/>
            <person name="Sieber C.M.K."/>
            <person name="Tom L.M."/>
            <person name="Gardinali P."/>
            <person name="Banfield J.F."/>
            <person name="Atlas R.M."/>
            <person name="Andersen G.L."/>
        </authorList>
    </citation>
    <scope>NUCLEOTIDE SEQUENCE [LARGE SCALE GENOMIC DNA]</scope>
</reference>
<keyword evidence="1" id="KW-1133">Transmembrane helix</keyword>